<evidence type="ECO:0000256" key="1">
    <source>
        <dbReference type="ARBA" id="ARBA00007401"/>
    </source>
</evidence>
<dbReference type="Pfam" id="PF02836">
    <property type="entry name" value="Glyco_hydro_2_C"/>
    <property type="match status" value="1"/>
</dbReference>
<dbReference type="InterPro" id="IPR013783">
    <property type="entry name" value="Ig-like_fold"/>
</dbReference>
<dbReference type="EMBL" id="WCSB01000021">
    <property type="protein sequence ID" value="KAB4449483.1"/>
    <property type="molecule type" value="Genomic_DNA"/>
</dbReference>
<evidence type="ECO:0000256" key="4">
    <source>
        <dbReference type="SAM" id="SignalP"/>
    </source>
</evidence>
<dbReference type="OMA" id="PTRPWIS"/>
<evidence type="ECO:0000313" key="11">
    <source>
        <dbReference type="EMBL" id="RHD80422.1"/>
    </source>
</evidence>
<evidence type="ECO:0000259" key="7">
    <source>
        <dbReference type="Pfam" id="PF02837"/>
    </source>
</evidence>
<dbReference type="Proteomes" id="UP000460317">
    <property type="component" value="Unassembled WGS sequence"/>
</dbReference>
<dbReference type="Gene3D" id="2.60.120.260">
    <property type="entry name" value="Galactose-binding domain-like"/>
    <property type="match status" value="1"/>
</dbReference>
<evidence type="ECO:0000313" key="13">
    <source>
        <dbReference type="Proteomes" id="UP000436858"/>
    </source>
</evidence>
<dbReference type="SUPFAM" id="SSF49303">
    <property type="entry name" value="beta-Galactosidase/glucuronidase domain"/>
    <property type="match status" value="1"/>
</dbReference>
<evidence type="ECO:0000313" key="12">
    <source>
        <dbReference type="Proteomes" id="UP000284785"/>
    </source>
</evidence>
<feature type="domain" description="Glycoside hydrolase family 2 immunoglobulin-like beta-sandwich" evidence="5">
    <location>
        <begin position="248"/>
        <end position="374"/>
    </location>
</feature>
<dbReference type="Proteomes" id="UP000436858">
    <property type="component" value="Unassembled WGS sequence"/>
</dbReference>
<evidence type="ECO:0000313" key="8">
    <source>
        <dbReference type="EMBL" id="KAB4306359.1"/>
    </source>
</evidence>
<evidence type="ECO:0000256" key="3">
    <source>
        <dbReference type="ARBA" id="ARBA00023295"/>
    </source>
</evidence>
<gene>
    <name evidence="11" type="ORF">DW780_26075</name>
    <name evidence="10" type="ORF">GAN91_22880</name>
    <name evidence="9" type="ORF">GAN93_19325</name>
    <name evidence="8" type="ORF">GAO51_23940</name>
</gene>
<dbReference type="InterPro" id="IPR006103">
    <property type="entry name" value="Glyco_hydro_2_cat"/>
</dbReference>
<dbReference type="InterPro" id="IPR006104">
    <property type="entry name" value="Glyco_hydro_2_N"/>
</dbReference>
<dbReference type="PANTHER" id="PTHR42732:SF1">
    <property type="entry name" value="BETA-MANNOSIDASE"/>
    <property type="match status" value="1"/>
</dbReference>
<dbReference type="EMBL" id="QSJP01000038">
    <property type="protein sequence ID" value="RHD80422.1"/>
    <property type="molecule type" value="Genomic_DNA"/>
</dbReference>
<accession>C6IRG4</accession>
<dbReference type="Proteomes" id="UP000440614">
    <property type="component" value="Unassembled WGS sequence"/>
</dbReference>
<dbReference type="InterPro" id="IPR036156">
    <property type="entry name" value="Beta-gal/glucu_dom_sf"/>
</dbReference>
<evidence type="ECO:0000256" key="2">
    <source>
        <dbReference type="ARBA" id="ARBA00022801"/>
    </source>
</evidence>
<evidence type="ECO:0000313" key="10">
    <source>
        <dbReference type="EMBL" id="KAB4474595.1"/>
    </source>
</evidence>
<accession>A0A0P0FIQ5</accession>
<evidence type="ECO:0000313" key="15">
    <source>
        <dbReference type="Proteomes" id="UP000460317"/>
    </source>
</evidence>
<reference evidence="11 12" key="1">
    <citation type="submission" date="2018-08" db="EMBL/GenBank/DDBJ databases">
        <title>A genome reference for cultivated species of the human gut microbiota.</title>
        <authorList>
            <person name="Zou Y."/>
            <person name="Xue W."/>
            <person name="Luo G."/>
        </authorList>
    </citation>
    <scope>NUCLEOTIDE SEQUENCE [LARGE SCALE GENOMIC DNA]</scope>
    <source>
        <strain evidence="11 12">AM30-26</strain>
    </source>
</reference>
<proteinExistence type="inferred from homology"/>
<comment type="similarity">
    <text evidence="1">Belongs to the glycosyl hydrolase 2 family.</text>
</comment>
<dbReference type="EMBL" id="WCSY01000030">
    <property type="protein sequence ID" value="KAB4306359.1"/>
    <property type="molecule type" value="Genomic_DNA"/>
</dbReference>
<keyword evidence="3" id="KW-0326">Glycosidase</keyword>
<dbReference type="EMBL" id="WCRY01000030">
    <property type="protein sequence ID" value="KAB4474595.1"/>
    <property type="molecule type" value="Genomic_DNA"/>
</dbReference>
<dbReference type="Gene3D" id="3.20.20.80">
    <property type="entry name" value="Glycosidases"/>
    <property type="match status" value="1"/>
</dbReference>
<organism evidence="10 13">
    <name type="scientific">Bacteroides thetaiotaomicron</name>
    <dbReference type="NCBI Taxonomy" id="818"/>
    <lineage>
        <taxon>Bacteria</taxon>
        <taxon>Pseudomonadati</taxon>
        <taxon>Bacteroidota</taxon>
        <taxon>Bacteroidia</taxon>
        <taxon>Bacteroidales</taxon>
        <taxon>Bacteroidaceae</taxon>
        <taxon>Bacteroides</taxon>
    </lineage>
</organism>
<sequence>MNMKRSLILLCGLLTGFTLQSTKVNAQTQTVANDQKLVYPYTFAPSEGLVNQTEKEHRQEICINGYWDFQPVRLPKEYVQGKGIAPELPLPENDSEWSKTRIKIPSPWNINAFAYRDLEGPDHRNYPSYPKEWEQVKMAWMKKNVTIPADWSGQQIKLHFEAVAGYSEVYVNKEKVGENFDLFLPFSFDITDKVTAGENIEILVGVRSQSLFENNATIGRRIVPGGSMWGYQINGIWQDVYLLALPKIHLEDVYVKPLVSKNTLEIEVTLQNRTEKKTDVQLQGNICEWVNCAGTDVNSAPVPNWTLGNEALKVAPTKLSLPAKASQKVTLQVPVDKDILKYWTPEHPNLYALLLSVNNQKQTVDTKYERFGWREWTLQGTTQYLNGEPYALHGDSWHFMGIPQMTRRYAWAWFTAIKGMNANAVRPHAQVYPRFYLDMADEMGICVLNETANWASDGGPKLDSDLFWEASKEHLKRFVLRDRNHASVFGWSISNENKPVILHVYNRPELMPVQKKAWEEWRDIVHQYDPTRPWISADGEDDGDGILPVTVGHYGDINSMKRWIEIGKPWGIGEHSMAYYGTPEQVAKYNGERAYESQEGRMEGLANECYNLIVNQRQMGASYSTVFNMAWYALKPLPLGKKDKSKAPTVEADGVFFGDYKEGVPGVQPERVGPYCTTFNPGYDPTLPLYQEWPMYSALRAANAPGQPAWSPYAVIDKQQYDHRKTTTPSKKYKEVIFIGSQNSKLKQLMDAQGVIFAKKANTPSLLLYIVDGSQKLDASTKDEMQKQIAKGADVWIWGLTPETVAAYNEILPLPVSLDNLQRSSFLPVQKSWMHGLNNSDFYFCELQKTNASSYSLKGAFVEEGEVLLNACKTDWRKWNKRPEEIKTAGTIRSEYECTAATPVFVKCQQNASTFYLNTLTEFANSEKGFNTLSAILKNAGIAFQKPEVNIDEVFFLRDEQINFPVATKEKLVKDSDGEWTLELYVFSPRPLDDLLIEPNMPKLSLFVKAKKRALLINDKPYTAVSHDGRNEIIYKELPLLQGWNKLVIKLGAGDRNDFTGYFKCDNKKDFLPLLKAAFVNPETK</sequence>
<evidence type="ECO:0000259" key="5">
    <source>
        <dbReference type="Pfam" id="PF00703"/>
    </source>
</evidence>
<dbReference type="InterPro" id="IPR006102">
    <property type="entry name" value="Ig-like_GH2"/>
</dbReference>
<dbReference type="PANTHER" id="PTHR42732">
    <property type="entry name" value="BETA-GALACTOSIDASE"/>
    <property type="match status" value="1"/>
</dbReference>
<feature type="domain" description="Glycoside hydrolase family 2 catalytic" evidence="6">
    <location>
        <begin position="415"/>
        <end position="534"/>
    </location>
</feature>
<keyword evidence="4" id="KW-0732">Signal</keyword>
<evidence type="ECO:0000259" key="6">
    <source>
        <dbReference type="Pfam" id="PF02836"/>
    </source>
</evidence>
<evidence type="ECO:0000313" key="14">
    <source>
        <dbReference type="Proteomes" id="UP000440614"/>
    </source>
</evidence>
<dbReference type="Pfam" id="PF02837">
    <property type="entry name" value="Glyco_hydro_2_N"/>
    <property type="match status" value="1"/>
</dbReference>
<feature type="domain" description="Glycosyl hydrolases family 2 sugar binding" evidence="7">
    <location>
        <begin position="64"/>
        <end position="246"/>
    </location>
</feature>
<dbReference type="KEGG" id="btho:Btheta7330_01246"/>
<reference evidence="13 14" key="2">
    <citation type="journal article" date="2019" name="Nat. Med.">
        <title>A library of human gut bacterial isolates paired with longitudinal multiomics data enables mechanistic microbiome research.</title>
        <authorList>
            <person name="Poyet M."/>
            <person name="Groussin M."/>
            <person name="Gibbons S.M."/>
            <person name="Avila-Pacheco J."/>
            <person name="Jiang X."/>
            <person name="Kearney S.M."/>
            <person name="Perrotta A.R."/>
            <person name="Berdy B."/>
            <person name="Zhao S."/>
            <person name="Lieberman T.D."/>
            <person name="Swanson P.K."/>
            <person name="Smith M."/>
            <person name="Roesemann S."/>
            <person name="Alexander J.E."/>
            <person name="Rich S.A."/>
            <person name="Livny J."/>
            <person name="Vlamakis H."/>
            <person name="Clish C."/>
            <person name="Bullock K."/>
            <person name="Deik A."/>
            <person name="Scott J."/>
            <person name="Pierce K.A."/>
            <person name="Xavier R.J."/>
            <person name="Alm E.J."/>
        </authorList>
    </citation>
    <scope>NUCLEOTIDE SEQUENCE [LARGE SCALE GENOMIC DNA]</scope>
    <source>
        <strain evidence="10 13">BIOML-A162</strain>
        <strain evidence="9 15">BIOML-A165</strain>
        <strain evidence="8 14">BIOML-A188</strain>
    </source>
</reference>
<evidence type="ECO:0000313" key="9">
    <source>
        <dbReference type="EMBL" id="KAB4449483.1"/>
    </source>
</evidence>
<dbReference type="GO" id="GO:0004553">
    <property type="term" value="F:hydrolase activity, hydrolyzing O-glycosyl compounds"/>
    <property type="evidence" value="ECO:0007669"/>
    <property type="project" value="InterPro"/>
</dbReference>
<dbReference type="InterPro" id="IPR008979">
    <property type="entry name" value="Galactose-bd-like_sf"/>
</dbReference>
<name>A0A0P0FIQ5_BACT4</name>
<dbReference type="InterPro" id="IPR017853">
    <property type="entry name" value="GH"/>
</dbReference>
<dbReference type="Proteomes" id="UP000284785">
    <property type="component" value="Unassembled WGS sequence"/>
</dbReference>
<protein>
    <submittedName>
        <fullName evidence="10">Beta-galactosidase</fullName>
    </submittedName>
</protein>
<dbReference type="InterPro" id="IPR051913">
    <property type="entry name" value="GH2_Domain-Containing"/>
</dbReference>
<dbReference type="AlphaFoldDB" id="A0A0P0FIQ5"/>
<dbReference type="GO" id="GO:0005975">
    <property type="term" value="P:carbohydrate metabolic process"/>
    <property type="evidence" value="ECO:0007669"/>
    <property type="project" value="InterPro"/>
</dbReference>
<keyword evidence="2" id="KW-0378">Hydrolase</keyword>
<feature type="signal peptide" evidence="4">
    <location>
        <begin position="1"/>
        <end position="26"/>
    </location>
</feature>
<comment type="caution">
    <text evidence="10">The sequence shown here is derived from an EMBL/GenBank/DDBJ whole genome shotgun (WGS) entry which is preliminary data.</text>
</comment>
<dbReference type="Gene3D" id="2.60.40.10">
    <property type="entry name" value="Immunoglobulins"/>
    <property type="match status" value="1"/>
</dbReference>
<feature type="chain" id="PRO_5002966978" evidence="4">
    <location>
        <begin position="27"/>
        <end position="1085"/>
    </location>
</feature>
<dbReference type="SUPFAM" id="SSF51445">
    <property type="entry name" value="(Trans)glycosidases"/>
    <property type="match status" value="1"/>
</dbReference>
<dbReference type="SUPFAM" id="SSF49785">
    <property type="entry name" value="Galactose-binding domain-like"/>
    <property type="match status" value="1"/>
</dbReference>
<dbReference type="Pfam" id="PF00703">
    <property type="entry name" value="Glyco_hydro_2"/>
    <property type="match status" value="1"/>
</dbReference>